<dbReference type="CDD" id="cd04433">
    <property type="entry name" value="AFD_class_I"/>
    <property type="match status" value="1"/>
</dbReference>
<dbReference type="Gene3D" id="3.40.50.12780">
    <property type="entry name" value="N-terminal domain of ligase-like"/>
    <property type="match status" value="1"/>
</dbReference>
<feature type="domain" description="AMP-dependent synthetase/ligase" evidence="3">
    <location>
        <begin position="80"/>
        <end position="286"/>
    </location>
</feature>
<dbReference type="AlphaFoldDB" id="A0A2N9JAF7"/>
<dbReference type="PANTHER" id="PTHR43201:SF5">
    <property type="entry name" value="MEDIUM-CHAIN ACYL-COA LIGASE ACSF2, MITOCHONDRIAL"/>
    <property type="match status" value="1"/>
</dbReference>
<reference evidence="4 5" key="1">
    <citation type="submission" date="2018-02" db="EMBL/GenBank/DDBJ databases">
        <authorList>
            <person name="Cohen D.B."/>
            <person name="Kent A.D."/>
        </authorList>
    </citation>
    <scope>NUCLEOTIDE SEQUENCE [LARGE SCALE GENOMIC DNA]</scope>
    <source>
        <strain evidence="4">1</strain>
    </source>
</reference>
<evidence type="ECO:0000313" key="5">
    <source>
        <dbReference type="Proteomes" id="UP000238164"/>
    </source>
</evidence>
<dbReference type="InterPro" id="IPR042099">
    <property type="entry name" value="ANL_N_sf"/>
</dbReference>
<protein>
    <recommendedName>
        <fullName evidence="3">AMP-dependent synthetase/ligase domain-containing protein</fullName>
    </recommendedName>
</protein>
<dbReference type="GO" id="GO:0031956">
    <property type="term" value="F:medium-chain fatty acid-CoA ligase activity"/>
    <property type="evidence" value="ECO:0007669"/>
    <property type="project" value="TreeGrafter"/>
</dbReference>
<evidence type="ECO:0000256" key="2">
    <source>
        <dbReference type="ARBA" id="ARBA00022598"/>
    </source>
</evidence>
<dbReference type="InterPro" id="IPR000873">
    <property type="entry name" value="AMP-dep_synth/lig_dom"/>
</dbReference>
<keyword evidence="2" id="KW-0436">Ligase</keyword>
<dbReference type="KEGG" id="mgg:MPLG2_0111"/>
<organism evidence="4 5">
    <name type="scientific">Micropruina glycogenica</name>
    <dbReference type="NCBI Taxonomy" id="75385"/>
    <lineage>
        <taxon>Bacteria</taxon>
        <taxon>Bacillati</taxon>
        <taxon>Actinomycetota</taxon>
        <taxon>Actinomycetes</taxon>
        <taxon>Propionibacteriales</taxon>
        <taxon>Nocardioidaceae</taxon>
        <taxon>Micropruina</taxon>
    </lineage>
</organism>
<evidence type="ECO:0000256" key="1">
    <source>
        <dbReference type="ARBA" id="ARBA00006432"/>
    </source>
</evidence>
<dbReference type="Proteomes" id="UP000238164">
    <property type="component" value="Chromosome 1"/>
</dbReference>
<dbReference type="Pfam" id="PF00501">
    <property type="entry name" value="AMP-binding"/>
    <property type="match status" value="1"/>
</dbReference>
<accession>A0A2N9JAF7</accession>
<gene>
    <name evidence="4" type="ORF">MPLG2_0111</name>
</gene>
<name>A0A2N9JAF7_9ACTN</name>
<dbReference type="InterPro" id="IPR020845">
    <property type="entry name" value="AMP-binding_CS"/>
</dbReference>
<dbReference type="SUPFAM" id="SSF56801">
    <property type="entry name" value="Acetyl-CoA synthetase-like"/>
    <property type="match status" value="1"/>
</dbReference>
<keyword evidence="5" id="KW-1185">Reference proteome</keyword>
<dbReference type="Gene3D" id="3.30.300.30">
    <property type="match status" value="1"/>
</dbReference>
<evidence type="ECO:0000313" key="4">
    <source>
        <dbReference type="EMBL" id="SPD85147.1"/>
    </source>
</evidence>
<dbReference type="PANTHER" id="PTHR43201">
    <property type="entry name" value="ACYL-COA SYNTHETASE"/>
    <property type="match status" value="1"/>
</dbReference>
<evidence type="ECO:0000259" key="3">
    <source>
        <dbReference type="Pfam" id="PF00501"/>
    </source>
</evidence>
<dbReference type="EMBL" id="LT985188">
    <property type="protein sequence ID" value="SPD85147.1"/>
    <property type="molecule type" value="Genomic_DNA"/>
</dbReference>
<dbReference type="PROSITE" id="PS00455">
    <property type="entry name" value="AMP_BINDING"/>
    <property type="match status" value="1"/>
</dbReference>
<dbReference type="GO" id="GO:0006631">
    <property type="term" value="P:fatty acid metabolic process"/>
    <property type="evidence" value="ECO:0007669"/>
    <property type="project" value="TreeGrafter"/>
</dbReference>
<sequence>MTSVGVQGLVDVLGCLLSNRSTALLPTDGLGSEQPLDVAQAAHCQALVSQGAIEVLSLVRDDVGRFTTDGLTPDDSPERLVLFTSGTTSLPKGVRLSEANLLAHLTAMLRTAVPWESGDRMGQTLTMSHSFGLSMALLALATRTPLVMLPDGAPGRRLAEAMDANGVTVYACVPYFLRLMATRGIDLGGNAARGLKHLYLAGGGVSDTDLAALLPNYAGETYLMYGLTEATARVAVRRGRDGAPSNSVGLPLPGIHVRIVGPEGEPLAVGETGRVQVFSPTLMIGYVGNEPRKPGDPITTTDLGHLDTAGNLYITGRQAEMMNFRGNRVSLPAVEALIDGIDGVRQSRLRPDSREEDTPAELLIVAEPGAEQKPIRMAVLRTVVPKGLVRQITFVDHLPTTRSGKAIRR</sequence>
<dbReference type="InterPro" id="IPR045851">
    <property type="entry name" value="AMP-bd_C_sf"/>
</dbReference>
<comment type="similarity">
    <text evidence="1">Belongs to the ATP-dependent AMP-binding enzyme family.</text>
</comment>
<proteinExistence type="inferred from homology"/>